<dbReference type="RefSeq" id="WP_077412745.1">
    <property type="nucleotide sequence ID" value="NZ_JBHRTS010000011.1"/>
</dbReference>
<evidence type="ECO:0000313" key="2">
    <source>
        <dbReference type="Proteomes" id="UP001595533"/>
    </source>
</evidence>
<evidence type="ECO:0000313" key="1">
    <source>
        <dbReference type="EMBL" id="MFC3195908.1"/>
    </source>
</evidence>
<organism evidence="1 2">
    <name type="scientific">Marinicella sediminis</name>
    <dbReference type="NCBI Taxonomy" id="1792834"/>
    <lineage>
        <taxon>Bacteria</taxon>
        <taxon>Pseudomonadati</taxon>
        <taxon>Pseudomonadota</taxon>
        <taxon>Gammaproteobacteria</taxon>
        <taxon>Lysobacterales</taxon>
        <taxon>Marinicellaceae</taxon>
        <taxon>Marinicella</taxon>
    </lineage>
</organism>
<sequence>MNIQLTVAYVAFGGNTGQGAYFYSYSPDIIQVTEKDTKMNFVLSDATDERFIINQLVSTDANQQFEPALLEQGKRSIRVMNKNTHSQLTMVSVLVQDTTTGAYISCDPQVLNVPDE</sequence>
<proteinExistence type="predicted"/>
<dbReference type="EMBL" id="JBHRTS010000011">
    <property type="protein sequence ID" value="MFC3195908.1"/>
    <property type="molecule type" value="Genomic_DNA"/>
</dbReference>
<accession>A0ABV7JI35</accession>
<protein>
    <submittedName>
        <fullName evidence="1">Uncharacterized protein</fullName>
    </submittedName>
</protein>
<keyword evidence="2" id="KW-1185">Reference proteome</keyword>
<dbReference type="Proteomes" id="UP001595533">
    <property type="component" value="Unassembled WGS sequence"/>
</dbReference>
<comment type="caution">
    <text evidence="1">The sequence shown here is derived from an EMBL/GenBank/DDBJ whole genome shotgun (WGS) entry which is preliminary data.</text>
</comment>
<name>A0ABV7JI35_9GAMM</name>
<reference evidence="2" key="1">
    <citation type="journal article" date="2019" name="Int. J. Syst. Evol. Microbiol.">
        <title>The Global Catalogue of Microorganisms (GCM) 10K type strain sequencing project: providing services to taxonomists for standard genome sequencing and annotation.</title>
        <authorList>
            <consortium name="The Broad Institute Genomics Platform"/>
            <consortium name="The Broad Institute Genome Sequencing Center for Infectious Disease"/>
            <person name="Wu L."/>
            <person name="Ma J."/>
        </authorList>
    </citation>
    <scope>NUCLEOTIDE SEQUENCE [LARGE SCALE GENOMIC DNA]</scope>
    <source>
        <strain evidence="2">KCTC 42953</strain>
    </source>
</reference>
<gene>
    <name evidence="1" type="ORF">ACFODZ_16760</name>
</gene>